<reference evidence="2 3" key="1">
    <citation type="journal article" date="2018" name="Front. Plant Sci.">
        <title>Red Clover (Trifolium pratense) and Zigzag Clover (T. medium) - A Picture of Genomic Similarities and Differences.</title>
        <authorList>
            <person name="Dluhosova J."/>
            <person name="Istvanek J."/>
            <person name="Nedelnik J."/>
            <person name="Repkova J."/>
        </authorList>
    </citation>
    <scope>NUCLEOTIDE SEQUENCE [LARGE SCALE GENOMIC DNA]</scope>
    <source>
        <strain evidence="3">cv. 10/8</strain>
        <tissue evidence="2">Leaf</tissue>
    </source>
</reference>
<name>A0A392U0U6_9FABA</name>
<dbReference type="Proteomes" id="UP000265520">
    <property type="component" value="Unassembled WGS sequence"/>
</dbReference>
<evidence type="ECO:0000313" key="2">
    <source>
        <dbReference type="EMBL" id="MCI66016.1"/>
    </source>
</evidence>
<sequence>RRAPPLGWMERGGRGGGNDESERE</sequence>
<evidence type="ECO:0000313" key="3">
    <source>
        <dbReference type="Proteomes" id="UP000265520"/>
    </source>
</evidence>
<evidence type="ECO:0000256" key="1">
    <source>
        <dbReference type="SAM" id="MobiDB-lite"/>
    </source>
</evidence>
<proteinExistence type="predicted"/>
<protein>
    <submittedName>
        <fullName evidence="2">Uncharacterized protein</fullName>
    </submittedName>
</protein>
<dbReference type="EMBL" id="LXQA010686889">
    <property type="protein sequence ID" value="MCI66016.1"/>
    <property type="molecule type" value="Genomic_DNA"/>
</dbReference>
<comment type="caution">
    <text evidence="2">The sequence shown here is derived from an EMBL/GenBank/DDBJ whole genome shotgun (WGS) entry which is preliminary data.</text>
</comment>
<feature type="non-terminal residue" evidence="2">
    <location>
        <position position="1"/>
    </location>
</feature>
<keyword evidence="3" id="KW-1185">Reference proteome</keyword>
<accession>A0A392U0U6</accession>
<dbReference type="AlphaFoldDB" id="A0A392U0U6"/>
<organism evidence="2 3">
    <name type="scientific">Trifolium medium</name>
    <dbReference type="NCBI Taxonomy" id="97028"/>
    <lineage>
        <taxon>Eukaryota</taxon>
        <taxon>Viridiplantae</taxon>
        <taxon>Streptophyta</taxon>
        <taxon>Embryophyta</taxon>
        <taxon>Tracheophyta</taxon>
        <taxon>Spermatophyta</taxon>
        <taxon>Magnoliopsida</taxon>
        <taxon>eudicotyledons</taxon>
        <taxon>Gunneridae</taxon>
        <taxon>Pentapetalae</taxon>
        <taxon>rosids</taxon>
        <taxon>fabids</taxon>
        <taxon>Fabales</taxon>
        <taxon>Fabaceae</taxon>
        <taxon>Papilionoideae</taxon>
        <taxon>50 kb inversion clade</taxon>
        <taxon>NPAAA clade</taxon>
        <taxon>Hologalegina</taxon>
        <taxon>IRL clade</taxon>
        <taxon>Trifolieae</taxon>
        <taxon>Trifolium</taxon>
    </lineage>
</organism>
<feature type="region of interest" description="Disordered" evidence="1">
    <location>
        <begin position="1"/>
        <end position="24"/>
    </location>
</feature>